<name>A0AA88DIX4_FICCA</name>
<evidence type="ECO:0000313" key="2">
    <source>
        <dbReference type="EMBL" id="GMN47679.1"/>
    </source>
</evidence>
<accession>A0AA88DIX4</accession>
<feature type="compositionally biased region" description="Basic and acidic residues" evidence="1">
    <location>
        <begin position="99"/>
        <end position="113"/>
    </location>
</feature>
<gene>
    <name evidence="2" type="ORF">TIFTF001_016857</name>
</gene>
<feature type="region of interest" description="Disordered" evidence="1">
    <location>
        <begin position="83"/>
        <end position="115"/>
    </location>
</feature>
<dbReference type="EMBL" id="BTGU01000026">
    <property type="protein sequence ID" value="GMN47679.1"/>
    <property type="molecule type" value="Genomic_DNA"/>
</dbReference>
<comment type="caution">
    <text evidence="2">The sequence shown here is derived from an EMBL/GenBank/DDBJ whole genome shotgun (WGS) entry which is preliminary data.</text>
</comment>
<evidence type="ECO:0000313" key="3">
    <source>
        <dbReference type="Proteomes" id="UP001187192"/>
    </source>
</evidence>
<organism evidence="2 3">
    <name type="scientific">Ficus carica</name>
    <name type="common">Common fig</name>
    <dbReference type="NCBI Taxonomy" id="3494"/>
    <lineage>
        <taxon>Eukaryota</taxon>
        <taxon>Viridiplantae</taxon>
        <taxon>Streptophyta</taxon>
        <taxon>Embryophyta</taxon>
        <taxon>Tracheophyta</taxon>
        <taxon>Spermatophyta</taxon>
        <taxon>Magnoliopsida</taxon>
        <taxon>eudicotyledons</taxon>
        <taxon>Gunneridae</taxon>
        <taxon>Pentapetalae</taxon>
        <taxon>rosids</taxon>
        <taxon>fabids</taxon>
        <taxon>Rosales</taxon>
        <taxon>Moraceae</taxon>
        <taxon>Ficeae</taxon>
        <taxon>Ficus</taxon>
    </lineage>
</organism>
<evidence type="ECO:0000256" key="1">
    <source>
        <dbReference type="SAM" id="MobiDB-lite"/>
    </source>
</evidence>
<proteinExistence type="predicted"/>
<feature type="compositionally biased region" description="Polar residues" evidence="1">
    <location>
        <begin position="13"/>
        <end position="22"/>
    </location>
</feature>
<keyword evidence="3" id="KW-1185">Reference proteome</keyword>
<feature type="region of interest" description="Disordered" evidence="1">
    <location>
        <begin position="1"/>
        <end position="38"/>
    </location>
</feature>
<dbReference type="AlphaFoldDB" id="A0AA88DIX4"/>
<reference evidence="2" key="1">
    <citation type="submission" date="2023-07" db="EMBL/GenBank/DDBJ databases">
        <title>draft genome sequence of fig (Ficus carica).</title>
        <authorList>
            <person name="Takahashi T."/>
            <person name="Nishimura K."/>
        </authorList>
    </citation>
    <scope>NUCLEOTIDE SEQUENCE</scope>
</reference>
<protein>
    <submittedName>
        <fullName evidence="2">Uncharacterized protein</fullName>
    </submittedName>
</protein>
<sequence>MEENARAVAHGGSSRSESSLQTRAVDGGGGVWRGGHLWRRGCRGHMDDTGVAPDGGGDGGEDDEAAARGYVGTREREELGGTDLGKTMEAGGDVGATRQGERGGRIGVREENGGSRGCRCRGARGGGRIGVGGRQVRFAVGGDPKVLDGDAKVSEVGRISMAKRGRDSGKIANSGTAAPLQDRNRSTETQELGVGSGAFYPMAL</sequence>
<dbReference type="Proteomes" id="UP001187192">
    <property type="component" value="Unassembled WGS sequence"/>
</dbReference>
<feature type="region of interest" description="Disordered" evidence="1">
    <location>
        <begin position="164"/>
        <end position="195"/>
    </location>
</feature>